<dbReference type="Gene3D" id="3.30.420.180">
    <property type="entry name" value="CobE/GbiG C-terminal domain"/>
    <property type="match status" value="1"/>
</dbReference>
<dbReference type="InterPro" id="IPR002750">
    <property type="entry name" value="CobE/GbiG_C"/>
</dbReference>
<dbReference type="GO" id="GO:0009236">
    <property type="term" value="P:cobalamin biosynthetic process"/>
    <property type="evidence" value="ECO:0007669"/>
    <property type="project" value="InterPro"/>
</dbReference>
<dbReference type="STRING" id="406100.SAMN04488052_1066"/>
<protein>
    <submittedName>
        <fullName evidence="2">Cobalt-precorrin 5A hydrolase</fullName>
    </submittedName>
</protein>
<reference evidence="2 3" key="1">
    <citation type="submission" date="2016-10" db="EMBL/GenBank/DDBJ databases">
        <authorList>
            <person name="de Groot N.N."/>
        </authorList>
    </citation>
    <scope>NUCLEOTIDE SEQUENCE [LARGE SCALE GENOMIC DNA]</scope>
    <source>
        <strain evidence="2 3">CGMCC 1.6291</strain>
    </source>
</reference>
<keyword evidence="2" id="KW-0378">Hydrolase</keyword>
<sequence>MIALGVGFASRCTENELAAVVMAVLEEVPGLLDAHAGVARLAAPAHKRPAGLLEPVAGRVGLSPVYVTRDQLSAWQPATVTRSRLAEAAVGLPAVAEAAALAAAGPGARLLIPRRTAGPATCALALTDADHWITETP</sequence>
<organism evidence="2 3">
    <name type="scientific">Aquisalimonas asiatica</name>
    <dbReference type="NCBI Taxonomy" id="406100"/>
    <lineage>
        <taxon>Bacteria</taxon>
        <taxon>Pseudomonadati</taxon>
        <taxon>Pseudomonadota</taxon>
        <taxon>Gammaproteobacteria</taxon>
        <taxon>Chromatiales</taxon>
        <taxon>Ectothiorhodospiraceae</taxon>
        <taxon>Aquisalimonas</taxon>
    </lineage>
</organism>
<dbReference type="GO" id="GO:0016787">
    <property type="term" value="F:hydrolase activity"/>
    <property type="evidence" value="ECO:0007669"/>
    <property type="project" value="UniProtKB-KW"/>
</dbReference>
<dbReference type="Proteomes" id="UP000199657">
    <property type="component" value="Unassembled WGS sequence"/>
</dbReference>
<accession>A0A1H8U992</accession>
<name>A0A1H8U992_9GAMM</name>
<dbReference type="Pfam" id="PF01890">
    <property type="entry name" value="CbiG_C"/>
    <property type="match status" value="1"/>
</dbReference>
<keyword evidence="3" id="KW-1185">Reference proteome</keyword>
<dbReference type="EMBL" id="FOEG01000006">
    <property type="protein sequence ID" value="SEO99735.1"/>
    <property type="molecule type" value="Genomic_DNA"/>
</dbReference>
<evidence type="ECO:0000313" key="2">
    <source>
        <dbReference type="EMBL" id="SEO99735.1"/>
    </source>
</evidence>
<feature type="domain" description="CobE/GbiG C-terminal" evidence="1">
    <location>
        <begin position="2"/>
        <end position="125"/>
    </location>
</feature>
<dbReference type="AlphaFoldDB" id="A0A1H8U992"/>
<proteinExistence type="predicted"/>
<gene>
    <name evidence="2" type="ORF">SAMN04488052_1066</name>
</gene>
<dbReference type="InterPro" id="IPR036518">
    <property type="entry name" value="CobE/GbiG_C_sf"/>
</dbReference>
<dbReference type="SUPFAM" id="SSF159664">
    <property type="entry name" value="CobE/GbiG C-terminal domain-like"/>
    <property type="match status" value="1"/>
</dbReference>
<evidence type="ECO:0000313" key="3">
    <source>
        <dbReference type="Proteomes" id="UP000199657"/>
    </source>
</evidence>
<evidence type="ECO:0000259" key="1">
    <source>
        <dbReference type="Pfam" id="PF01890"/>
    </source>
</evidence>